<evidence type="ECO:0000313" key="2">
    <source>
        <dbReference type="Proteomes" id="UP000707245"/>
    </source>
</evidence>
<dbReference type="RefSeq" id="WP_192542033.1">
    <property type="nucleotide sequence ID" value="NZ_RRZA01000037.1"/>
</dbReference>
<reference evidence="1 2" key="1">
    <citation type="submission" date="2020-07" db="EMBL/GenBank/DDBJ databases">
        <title>Halophilic bacteria isolated from french cheeses.</title>
        <authorList>
            <person name="Kothe C.I."/>
            <person name="Farah-Kraiem B."/>
            <person name="Renault P."/>
            <person name="Dridi B."/>
        </authorList>
    </citation>
    <scope>NUCLEOTIDE SEQUENCE [LARGE SCALE GENOMIC DNA]</scope>
    <source>
        <strain evidence="1 2">FME14</strain>
    </source>
</reference>
<dbReference type="PIRSF" id="PIRSF011396">
    <property type="entry name" value="Trp_halogenase"/>
    <property type="match status" value="1"/>
</dbReference>
<dbReference type="Pfam" id="PF04820">
    <property type="entry name" value="Trp_halogenase"/>
    <property type="match status" value="1"/>
</dbReference>
<dbReference type="Gene3D" id="3.50.50.60">
    <property type="entry name" value="FAD/NAD(P)-binding domain"/>
    <property type="match status" value="1"/>
</dbReference>
<dbReference type="InterPro" id="IPR050816">
    <property type="entry name" value="Flavin-dep_Halogenase_NPB"/>
</dbReference>
<dbReference type="InterPro" id="IPR006905">
    <property type="entry name" value="Flavin_halogenase"/>
</dbReference>
<protein>
    <submittedName>
        <fullName evidence="1">Tryptophan 7-halogenase</fullName>
    </submittedName>
</protein>
<dbReference type="SUPFAM" id="SSF51905">
    <property type="entry name" value="FAD/NAD(P)-binding domain"/>
    <property type="match status" value="1"/>
</dbReference>
<evidence type="ECO:0000313" key="1">
    <source>
        <dbReference type="EMBL" id="MBE0458308.1"/>
    </source>
</evidence>
<dbReference type="PANTHER" id="PTHR43747:SF4">
    <property type="entry name" value="FLAVIN-DEPENDENT TRYPTOPHAN HALOGENASE"/>
    <property type="match status" value="1"/>
</dbReference>
<dbReference type="Proteomes" id="UP000707245">
    <property type="component" value="Unassembled WGS sequence"/>
</dbReference>
<keyword evidence="2" id="KW-1185">Reference proteome</keyword>
<comment type="caution">
    <text evidence="1">The sequence shown here is derived from an EMBL/GenBank/DDBJ whole genome shotgun (WGS) entry which is preliminary data.</text>
</comment>
<gene>
    <name evidence="1" type="ORF">EI167_12785</name>
</gene>
<dbReference type="EMBL" id="RRZA01000037">
    <property type="protein sequence ID" value="MBE0458308.1"/>
    <property type="molecule type" value="Genomic_DNA"/>
</dbReference>
<proteinExistence type="predicted"/>
<dbReference type="InterPro" id="IPR033856">
    <property type="entry name" value="Trp_halogen"/>
</dbReference>
<accession>A0ABR9FNB7</accession>
<dbReference type="PANTHER" id="PTHR43747">
    <property type="entry name" value="FAD-BINDING PROTEIN"/>
    <property type="match status" value="1"/>
</dbReference>
<dbReference type="InterPro" id="IPR036188">
    <property type="entry name" value="FAD/NAD-bd_sf"/>
</dbReference>
<organism evidence="1 2">
    <name type="scientific">Pseudoalteromonas prydzensis</name>
    <dbReference type="NCBI Taxonomy" id="182141"/>
    <lineage>
        <taxon>Bacteria</taxon>
        <taxon>Pseudomonadati</taxon>
        <taxon>Pseudomonadota</taxon>
        <taxon>Gammaproteobacteria</taxon>
        <taxon>Alteromonadales</taxon>
        <taxon>Pseudoalteromonadaceae</taxon>
        <taxon>Pseudoalteromonas</taxon>
    </lineage>
</organism>
<name>A0ABR9FNB7_9GAMM</name>
<sequence length="518" mass="58687">MATSAINHIIIIGGGSAGWLSAGLIAAQGHLTHNAKVTLIESPEVATLGVGEGTWPTMRKTLKTIGISETQFIRECDASFKQGSRFDGWCDDKSNDDSNDYYYYHPFSLPVAYQSLNIAPYWFAQQQAVSFSHAVASQSYFCDHHKAPKTHLHSDYQAQANYGYHLDAGKFAQLLMRHCVTKLNVNHLLSHVDEVINDEEGYISGVKTRDHGLITGDLFIDCSGHHGRLIDKHYQVPLESQQHILFNNRAVAVQVPYANSKQAILSYIKATAQDSGWIWDIGLQTRRGVGMVYSSEYETNQGAKDKLLSYLKTTQSELDVSQLTIRELSFQPGYRTQFWHKNCIAIGMSAGFIEPLEASALVMVELGLNTLLANFPTHRNAMPQLSKRFDQQCHYRWQRIIEFLKLHYVLSKRSSDYWQAHRDTSTIPQTLLDNLALWQYQSPWLNDFDRAQEVFSAASYQFILYGMKHLPAFPKMNMPASIIEHFTNNQQAAKQGLANLPTNRQLLEHIQKFGLQPI</sequence>